<keyword evidence="7" id="KW-0067">ATP-binding</keyword>
<feature type="transmembrane region" description="Helical" evidence="9">
    <location>
        <begin position="20"/>
        <end position="39"/>
    </location>
</feature>
<keyword evidence="9" id="KW-1133">Transmembrane helix</keyword>
<keyword evidence="4" id="KW-0808">Transferase</keyword>
<evidence type="ECO:0000256" key="8">
    <source>
        <dbReference type="ARBA" id="ARBA00023012"/>
    </source>
</evidence>
<feature type="transmembrane region" description="Helical" evidence="9">
    <location>
        <begin position="78"/>
        <end position="102"/>
    </location>
</feature>
<dbReference type="CDD" id="cd16917">
    <property type="entry name" value="HATPase_UhpB-NarQ-NarX-like"/>
    <property type="match status" value="1"/>
</dbReference>
<proteinExistence type="predicted"/>
<dbReference type="SUPFAM" id="SSF55874">
    <property type="entry name" value="ATPase domain of HSP90 chaperone/DNA topoisomerase II/histidine kinase"/>
    <property type="match status" value="1"/>
</dbReference>
<dbReference type="GO" id="GO:0016301">
    <property type="term" value="F:kinase activity"/>
    <property type="evidence" value="ECO:0007669"/>
    <property type="project" value="UniProtKB-KW"/>
</dbReference>
<keyword evidence="8" id="KW-0902">Two-component regulatory system</keyword>
<dbReference type="Gene3D" id="3.30.565.10">
    <property type="entry name" value="Histidine kinase-like ATPase, C-terminal domain"/>
    <property type="match status" value="1"/>
</dbReference>
<evidence type="ECO:0000313" key="13">
    <source>
        <dbReference type="Proteomes" id="UP000662814"/>
    </source>
</evidence>
<dbReference type="Proteomes" id="UP000662814">
    <property type="component" value="Chromosome"/>
</dbReference>
<evidence type="ECO:0000256" key="3">
    <source>
        <dbReference type="ARBA" id="ARBA00022553"/>
    </source>
</evidence>
<organism evidence="12 13">
    <name type="scientific">Paramicrobacterium chengjingii</name>
    <dbReference type="NCBI Taxonomy" id="2769067"/>
    <lineage>
        <taxon>Bacteria</taxon>
        <taxon>Bacillati</taxon>
        <taxon>Actinomycetota</taxon>
        <taxon>Actinomycetes</taxon>
        <taxon>Micrococcales</taxon>
        <taxon>Microbacteriaceae</taxon>
        <taxon>Paramicrobacterium</taxon>
    </lineage>
</organism>
<feature type="transmembrane region" description="Helical" evidence="9">
    <location>
        <begin position="114"/>
        <end position="132"/>
    </location>
</feature>
<dbReference type="RefSeq" id="WP_166984935.1">
    <property type="nucleotide sequence ID" value="NZ_CP061169.1"/>
</dbReference>
<keyword evidence="9" id="KW-0472">Membrane</keyword>
<feature type="transmembrane region" description="Helical" evidence="9">
    <location>
        <begin position="51"/>
        <end position="72"/>
    </location>
</feature>
<protein>
    <recommendedName>
        <fullName evidence="2">histidine kinase</fullName>
        <ecNumber evidence="2">2.7.13.3</ecNumber>
    </recommendedName>
</protein>
<evidence type="ECO:0000256" key="5">
    <source>
        <dbReference type="ARBA" id="ARBA00022741"/>
    </source>
</evidence>
<dbReference type="InterPro" id="IPR050482">
    <property type="entry name" value="Sensor_HK_TwoCompSys"/>
</dbReference>
<evidence type="ECO:0000256" key="7">
    <source>
        <dbReference type="ARBA" id="ARBA00022840"/>
    </source>
</evidence>
<dbReference type="InterPro" id="IPR011712">
    <property type="entry name" value="Sig_transdc_His_kin_sub3_dim/P"/>
</dbReference>
<dbReference type="Pfam" id="PF07730">
    <property type="entry name" value="HisKA_3"/>
    <property type="match status" value="1"/>
</dbReference>
<dbReference type="Gene3D" id="1.20.5.1930">
    <property type="match status" value="1"/>
</dbReference>
<name>A0ABX6YJL2_9MICO</name>
<feature type="domain" description="Signal transduction histidine kinase subgroup 3 dimerisation and phosphoacceptor" evidence="11">
    <location>
        <begin position="193"/>
        <end position="258"/>
    </location>
</feature>
<evidence type="ECO:0000256" key="4">
    <source>
        <dbReference type="ARBA" id="ARBA00022679"/>
    </source>
</evidence>
<evidence type="ECO:0000256" key="2">
    <source>
        <dbReference type="ARBA" id="ARBA00012438"/>
    </source>
</evidence>
<dbReference type="PANTHER" id="PTHR24421:SF10">
    <property type="entry name" value="NITRATE_NITRITE SENSOR PROTEIN NARQ"/>
    <property type="match status" value="1"/>
</dbReference>
<evidence type="ECO:0000256" key="9">
    <source>
        <dbReference type="SAM" id="Phobius"/>
    </source>
</evidence>
<keyword evidence="9" id="KW-0812">Transmembrane</keyword>
<evidence type="ECO:0000256" key="1">
    <source>
        <dbReference type="ARBA" id="ARBA00000085"/>
    </source>
</evidence>
<reference evidence="12 13" key="1">
    <citation type="submission" date="2020-12" db="EMBL/GenBank/DDBJ databases">
        <title>Microbacterium sp. HY060.</title>
        <authorList>
            <person name="Zhou J."/>
        </authorList>
    </citation>
    <scope>NUCLEOTIDE SEQUENCE [LARGE SCALE GENOMIC DNA]</scope>
    <source>
        <strain evidence="12 13">HY60</strain>
    </source>
</reference>
<evidence type="ECO:0000259" key="10">
    <source>
        <dbReference type="Pfam" id="PF02518"/>
    </source>
</evidence>
<keyword evidence="6 12" id="KW-0418">Kinase</keyword>
<feature type="domain" description="Histidine kinase/HSP90-like ATPase" evidence="10">
    <location>
        <begin position="311"/>
        <end position="399"/>
    </location>
</feature>
<accession>A0ABX6YJL2</accession>
<keyword evidence="3" id="KW-0597">Phosphoprotein</keyword>
<dbReference type="InterPro" id="IPR036890">
    <property type="entry name" value="HATPase_C_sf"/>
</dbReference>
<comment type="catalytic activity">
    <reaction evidence="1">
        <text>ATP + protein L-histidine = ADP + protein N-phospho-L-histidine.</text>
        <dbReference type="EC" id="2.7.13.3"/>
    </reaction>
</comment>
<keyword evidence="5" id="KW-0547">Nucleotide-binding</keyword>
<dbReference type="Pfam" id="PF02518">
    <property type="entry name" value="HATPase_c"/>
    <property type="match status" value="1"/>
</dbReference>
<keyword evidence="13" id="KW-1185">Reference proteome</keyword>
<dbReference type="EC" id="2.7.13.3" evidence="2"/>
<evidence type="ECO:0000256" key="6">
    <source>
        <dbReference type="ARBA" id="ARBA00022777"/>
    </source>
</evidence>
<dbReference type="InterPro" id="IPR003594">
    <property type="entry name" value="HATPase_dom"/>
</dbReference>
<gene>
    <name evidence="12" type="ORF">HCR76_02615</name>
</gene>
<dbReference type="EMBL" id="CP061169">
    <property type="protein sequence ID" value="QPZ39009.1"/>
    <property type="molecule type" value="Genomic_DNA"/>
</dbReference>
<dbReference type="PANTHER" id="PTHR24421">
    <property type="entry name" value="NITRATE/NITRITE SENSOR PROTEIN NARX-RELATED"/>
    <property type="match status" value="1"/>
</dbReference>
<evidence type="ECO:0000313" key="12">
    <source>
        <dbReference type="EMBL" id="QPZ39009.1"/>
    </source>
</evidence>
<evidence type="ECO:0000259" key="11">
    <source>
        <dbReference type="Pfam" id="PF07730"/>
    </source>
</evidence>
<feature type="transmembrane region" description="Helical" evidence="9">
    <location>
        <begin position="138"/>
        <end position="161"/>
    </location>
</feature>
<sequence>MTMDAAFPRLRRLWSGTWRLLLAVVMGLFAFLVTYGSIIEIKPTGELNNGALGMRMLADVALGVVALVLYPFRHRAPLLIALVICASTVVSALALGASTLVIASISTRRRVREIVPVAVLSLVAGVIAEITLPQTEELPLWAVALMSTLSIGVVVVTGLYIGGRRQLHRSLFEQVQSERRERAAHIEQARASERTRIAREMHDTLAHRLSLVSLHAGALEFRTDLSHEQVAQAAATVRENAQLAGDELRAVLGVLRDPENGTLESTGMLQPSLRNLDELLAVSERAGNPVDLVVDADVDPLWHAPSETLSRTVFRVIQEAVTNARKHAPHTRVNIRVSGEPGEFVTLTIRNPIVRVGSDADAVCENTAAEMRAAPASGLGLVGLAERVRLVGGTLERDPGAYENVFTLKVWFPWST</sequence>